<dbReference type="PANTHER" id="PTHR46289">
    <property type="entry name" value="52 KDA REPRESSOR OF THE INHIBITOR OF THE PROTEIN KINASE-LIKE PROTEIN-RELATED"/>
    <property type="match status" value="1"/>
</dbReference>
<gene>
    <name evidence="2" type="ORF">FME351_LOCUS7471</name>
    <name evidence="3" type="ORF">GRG538_LOCUS14257</name>
    <name evidence="5" type="ORF">QYT958_LOCUS5138</name>
    <name evidence="4" type="ORF">TSG867_LOCUS743</name>
</gene>
<dbReference type="EMBL" id="CAJOBQ010000015">
    <property type="protein sequence ID" value="CAF4211876.1"/>
    <property type="molecule type" value="Genomic_DNA"/>
</dbReference>
<dbReference type="Proteomes" id="UP000663869">
    <property type="component" value="Unassembled WGS sequence"/>
</dbReference>
<evidence type="ECO:0000259" key="1">
    <source>
        <dbReference type="Pfam" id="PF05699"/>
    </source>
</evidence>
<feature type="domain" description="HAT C-terminal dimerisation" evidence="1">
    <location>
        <begin position="17"/>
        <end position="77"/>
    </location>
</feature>
<reference evidence="4" key="1">
    <citation type="submission" date="2021-02" db="EMBL/GenBank/DDBJ databases">
        <authorList>
            <person name="Nowell W R."/>
        </authorList>
    </citation>
    <scope>NUCLEOTIDE SEQUENCE</scope>
</reference>
<name>A0A820BR68_9BILA</name>
<evidence type="ECO:0000313" key="2">
    <source>
        <dbReference type="EMBL" id="CAF3383481.1"/>
    </source>
</evidence>
<dbReference type="InterPro" id="IPR008906">
    <property type="entry name" value="HATC_C_dom"/>
</dbReference>
<sequence>MLKYKSLGNIIDLYQEWLPLQEAFPVLVALIQSTRAIPMSSTTCERTFSKMRMIKTTVRNTITDERLKDLCVLAAERDIDVNFEQLIDDFANAHKNSLIMLK</sequence>
<accession>A0A820BR68</accession>
<organism evidence="4 6">
    <name type="scientific">Rotaria socialis</name>
    <dbReference type="NCBI Taxonomy" id="392032"/>
    <lineage>
        <taxon>Eukaryota</taxon>
        <taxon>Metazoa</taxon>
        <taxon>Spiralia</taxon>
        <taxon>Gnathifera</taxon>
        <taxon>Rotifera</taxon>
        <taxon>Eurotatoria</taxon>
        <taxon>Bdelloidea</taxon>
        <taxon>Philodinida</taxon>
        <taxon>Philodinidae</taxon>
        <taxon>Rotaria</taxon>
    </lineage>
</organism>
<evidence type="ECO:0000313" key="6">
    <source>
        <dbReference type="Proteomes" id="UP000663862"/>
    </source>
</evidence>
<protein>
    <recommendedName>
        <fullName evidence="1">HAT C-terminal dimerisation domain-containing protein</fullName>
    </recommendedName>
</protein>
<dbReference type="EMBL" id="CAJNYT010002182">
    <property type="protein sequence ID" value="CAF3451501.1"/>
    <property type="molecule type" value="Genomic_DNA"/>
</dbReference>
<evidence type="ECO:0000313" key="4">
    <source>
        <dbReference type="EMBL" id="CAF4211876.1"/>
    </source>
</evidence>
<dbReference type="PANTHER" id="PTHR46289:SF14">
    <property type="entry name" value="DUF4371 DOMAIN-CONTAINING PROTEIN"/>
    <property type="match status" value="1"/>
</dbReference>
<dbReference type="InterPro" id="IPR052958">
    <property type="entry name" value="IFN-induced_PKR_regulator"/>
</dbReference>
<dbReference type="Pfam" id="PF05699">
    <property type="entry name" value="Dimer_Tnp_hAT"/>
    <property type="match status" value="1"/>
</dbReference>
<comment type="caution">
    <text evidence="4">The sequence shown here is derived from an EMBL/GenBank/DDBJ whole genome shotgun (WGS) entry which is preliminary data.</text>
</comment>
<dbReference type="GO" id="GO:0046983">
    <property type="term" value="F:protein dimerization activity"/>
    <property type="evidence" value="ECO:0007669"/>
    <property type="project" value="InterPro"/>
</dbReference>
<dbReference type="EMBL" id="CAJOBR010000416">
    <property type="protein sequence ID" value="CAF4506722.1"/>
    <property type="molecule type" value="Genomic_DNA"/>
</dbReference>
<evidence type="ECO:0000313" key="5">
    <source>
        <dbReference type="EMBL" id="CAF4506722.1"/>
    </source>
</evidence>
<evidence type="ECO:0000313" key="3">
    <source>
        <dbReference type="EMBL" id="CAF3451501.1"/>
    </source>
</evidence>
<dbReference type="AlphaFoldDB" id="A0A820BR68"/>
<dbReference type="Proteomes" id="UP000663862">
    <property type="component" value="Unassembled WGS sequence"/>
</dbReference>
<dbReference type="InterPro" id="IPR012337">
    <property type="entry name" value="RNaseH-like_sf"/>
</dbReference>
<dbReference type="Proteomes" id="UP000663872">
    <property type="component" value="Unassembled WGS sequence"/>
</dbReference>
<dbReference type="Proteomes" id="UP000663848">
    <property type="component" value="Unassembled WGS sequence"/>
</dbReference>
<dbReference type="EMBL" id="CAJNYU010000694">
    <property type="protein sequence ID" value="CAF3383481.1"/>
    <property type="molecule type" value="Genomic_DNA"/>
</dbReference>
<dbReference type="SUPFAM" id="SSF53098">
    <property type="entry name" value="Ribonuclease H-like"/>
    <property type="match status" value="1"/>
</dbReference>
<proteinExistence type="predicted"/>